<evidence type="ECO:0008006" key="4">
    <source>
        <dbReference type="Google" id="ProtNLM"/>
    </source>
</evidence>
<keyword evidence="1" id="KW-0732">Signal</keyword>
<organism evidence="2 3">
    <name type="scientific">Arachidicoccus soli</name>
    <dbReference type="NCBI Taxonomy" id="2341117"/>
    <lineage>
        <taxon>Bacteria</taxon>
        <taxon>Pseudomonadati</taxon>
        <taxon>Bacteroidota</taxon>
        <taxon>Chitinophagia</taxon>
        <taxon>Chitinophagales</taxon>
        <taxon>Chitinophagaceae</taxon>
        <taxon>Arachidicoccus</taxon>
    </lineage>
</organism>
<dbReference type="OrthoDB" id="1398645at2"/>
<dbReference type="PANTHER" id="PTHR16214:SF3">
    <property type="entry name" value="TRANSMEMBRANE PROTEIN 260"/>
    <property type="match status" value="1"/>
</dbReference>
<feature type="chain" id="PRO_5017467516" description="Tetratricopeptide repeat protein" evidence="1">
    <location>
        <begin position="21"/>
        <end position="428"/>
    </location>
</feature>
<evidence type="ECO:0000313" key="3">
    <source>
        <dbReference type="Proteomes" id="UP000266118"/>
    </source>
</evidence>
<dbReference type="AlphaFoldDB" id="A0A386HJX6"/>
<dbReference type="InterPro" id="IPR052724">
    <property type="entry name" value="GT117_domain-containing"/>
</dbReference>
<dbReference type="KEGG" id="ark:D6B99_00160"/>
<dbReference type="PANTHER" id="PTHR16214">
    <property type="entry name" value="TRANSMEMBRANE PROTEIN 260"/>
    <property type="match status" value="1"/>
</dbReference>
<feature type="signal peptide" evidence="1">
    <location>
        <begin position="1"/>
        <end position="20"/>
    </location>
</feature>
<reference evidence="2 3" key="1">
    <citation type="submission" date="2018-09" db="EMBL/GenBank/DDBJ databases">
        <title>Arachidicoccus sp. nov., a bacterium isolated from soil.</title>
        <authorList>
            <person name="Weon H.-Y."/>
            <person name="Kwon S.-W."/>
            <person name="Lee S.A."/>
        </authorList>
    </citation>
    <scope>NUCLEOTIDE SEQUENCE [LARGE SCALE GENOMIC DNA]</scope>
    <source>
        <strain evidence="2 3">KIS59-12</strain>
    </source>
</reference>
<gene>
    <name evidence="2" type="ORF">D6B99_00160</name>
</gene>
<evidence type="ECO:0000313" key="2">
    <source>
        <dbReference type="EMBL" id="AYD46168.1"/>
    </source>
</evidence>
<accession>A0A386HJX6</accession>
<dbReference type="EMBL" id="CP032489">
    <property type="protein sequence ID" value="AYD46168.1"/>
    <property type="molecule type" value="Genomic_DNA"/>
</dbReference>
<proteinExistence type="predicted"/>
<evidence type="ECO:0000256" key="1">
    <source>
        <dbReference type="SAM" id="SignalP"/>
    </source>
</evidence>
<sequence length="428" mass="48661">MSKKYLFFLLGLMMFSFVHAQNDSMGWQPAFDKAKKAIKELAGQDANAYAQVGRKLEALAIKNPGYAEPWYFLGAAIDKFNTSSGEDIPTSSLVLAEKASQSFSNCLALSNGQYTGDLLLFDPHSKILSVWGAQAYRFLNEQKNDSAIWCLQQSQKFGAINNTVKSYFKQVLDECSNGAYLFTNGDLYFYYLAYLQLVENYRSDVHCISLNFLNTKWYPQFLTKDNILTLGIDSEALAKIKDKKWKPKEISLLNKSGIAGDTAVSWMLKPTNGEYLLRADIILQKFIEHNAFQKDVFFAADVPENMRLYLNKDNYLQLRGLTLKLVPKAGSTSLTFLENRLAELNELSTDDTSFICSRDNIQVLNNYRFAYVEAANLAMKENQPVSAKNIMLFEGQKYPEKLLPFFAEATKKWFLDFMQKVLDLPGNK</sequence>
<dbReference type="RefSeq" id="WP_119983907.1">
    <property type="nucleotide sequence ID" value="NZ_CP032489.1"/>
</dbReference>
<name>A0A386HJX6_9BACT</name>
<protein>
    <recommendedName>
        <fullName evidence="4">Tetratricopeptide repeat protein</fullName>
    </recommendedName>
</protein>
<keyword evidence="3" id="KW-1185">Reference proteome</keyword>
<dbReference type="Proteomes" id="UP000266118">
    <property type="component" value="Chromosome"/>
</dbReference>